<dbReference type="GO" id="GO:0005524">
    <property type="term" value="F:ATP binding"/>
    <property type="evidence" value="ECO:0007669"/>
    <property type="project" value="UniProtKB-KW"/>
</dbReference>
<proteinExistence type="predicted"/>
<dbReference type="EMBL" id="DRSK01000109">
    <property type="protein sequence ID" value="HHE07648.1"/>
    <property type="molecule type" value="Genomic_DNA"/>
</dbReference>
<feature type="domain" description="Cysteinyl-tRNA ligase anticodon binding" evidence="5">
    <location>
        <begin position="41"/>
        <end position="87"/>
    </location>
</feature>
<dbReference type="Proteomes" id="UP000886059">
    <property type="component" value="Unassembled WGS sequence"/>
</dbReference>
<keyword evidence="4" id="KW-0030">Aminoacyl-tRNA synthetase</keyword>
<organism evidence="6">
    <name type="scientific">Chlorobaculum parvum</name>
    <dbReference type="NCBI Taxonomy" id="274539"/>
    <lineage>
        <taxon>Bacteria</taxon>
        <taxon>Pseudomonadati</taxon>
        <taxon>Chlorobiota</taxon>
        <taxon>Chlorobiia</taxon>
        <taxon>Chlorobiales</taxon>
        <taxon>Chlorobiaceae</taxon>
        <taxon>Chlorobaculum</taxon>
    </lineage>
</organism>
<keyword evidence="3" id="KW-0067">ATP-binding</keyword>
<protein>
    <submittedName>
        <fullName evidence="6">Cysteine--tRNA ligase</fullName>
    </submittedName>
</protein>
<keyword evidence="1 6" id="KW-0436">Ligase</keyword>
<dbReference type="InterPro" id="IPR009080">
    <property type="entry name" value="tRNAsynth_Ia_anticodon-bd"/>
</dbReference>
<reference evidence="6" key="1">
    <citation type="journal article" date="2020" name="mSystems">
        <title>Genome- and Community-Level Interaction Insights into Carbon Utilization and Element Cycling Functions of Hydrothermarchaeota in Hydrothermal Sediment.</title>
        <authorList>
            <person name="Zhou Z."/>
            <person name="Liu Y."/>
            <person name="Xu W."/>
            <person name="Pan J."/>
            <person name="Luo Z.H."/>
            <person name="Li M."/>
        </authorList>
    </citation>
    <scope>NUCLEOTIDE SEQUENCE [LARGE SCALE GENOMIC DNA]</scope>
    <source>
        <strain evidence="6">HyVt-628</strain>
    </source>
</reference>
<dbReference type="Gene3D" id="1.20.120.1910">
    <property type="entry name" value="Cysteine-tRNA ligase, C-terminal anti-codon recognition domain"/>
    <property type="match status" value="1"/>
</dbReference>
<feature type="non-terminal residue" evidence="6">
    <location>
        <position position="1"/>
    </location>
</feature>
<evidence type="ECO:0000256" key="3">
    <source>
        <dbReference type="ARBA" id="ARBA00022840"/>
    </source>
</evidence>
<gene>
    <name evidence="6" type="ORF">ENL01_01845</name>
</gene>
<keyword evidence="2" id="KW-0547">Nucleotide-binding</keyword>
<evidence type="ECO:0000259" key="5">
    <source>
        <dbReference type="Pfam" id="PF23493"/>
    </source>
</evidence>
<evidence type="ECO:0000256" key="2">
    <source>
        <dbReference type="ARBA" id="ARBA00022741"/>
    </source>
</evidence>
<dbReference type="GO" id="GO:0006418">
    <property type="term" value="P:tRNA aminoacylation for protein translation"/>
    <property type="evidence" value="ECO:0007669"/>
    <property type="project" value="InterPro"/>
</dbReference>
<evidence type="ECO:0000313" key="6">
    <source>
        <dbReference type="EMBL" id="HHE07648.1"/>
    </source>
</evidence>
<comment type="caution">
    <text evidence="6">The sequence shown here is derived from an EMBL/GenBank/DDBJ whole genome shotgun (WGS) entry which is preliminary data.</text>
</comment>
<dbReference type="Pfam" id="PF23493">
    <property type="entry name" value="CysS_C"/>
    <property type="match status" value="1"/>
</dbReference>
<accession>A0A7C5DFZ0</accession>
<name>A0A7C5DFZ0_9CHLB</name>
<dbReference type="GO" id="GO:0004812">
    <property type="term" value="F:aminoacyl-tRNA ligase activity"/>
    <property type="evidence" value="ECO:0007669"/>
    <property type="project" value="UniProtKB-KW"/>
</dbReference>
<evidence type="ECO:0000256" key="1">
    <source>
        <dbReference type="ARBA" id="ARBA00022598"/>
    </source>
</evidence>
<sequence>DAASKAGSLQMFDTYAAEVLGILKSRDELLAGESGENAQTLDDVMQVLLELRKEARANKDFATSDKIRDLLLQKGIEVKDTKEGATWSKKKA</sequence>
<dbReference type="AlphaFoldDB" id="A0A7C5DFZ0"/>
<dbReference type="InterPro" id="IPR056411">
    <property type="entry name" value="CysS_C"/>
</dbReference>
<evidence type="ECO:0000256" key="4">
    <source>
        <dbReference type="ARBA" id="ARBA00023146"/>
    </source>
</evidence>
<dbReference type="SUPFAM" id="SSF47323">
    <property type="entry name" value="Anticodon-binding domain of a subclass of class I aminoacyl-tRNA synthetases"/>
    <property type="match status" value="1"/>
</dbReference>